<evidence type="ECO:0000256" key="1">
    <source>
        <dbReference type="ARBA" id="ARBA00007613"/>
    </source>
</evidence>
<dbReference type="InterPro" id="IPR003423">
    <property type="entry name" value="OMP_efflux"/>
</dbReference>
<dbReference type="Gene3D" id="1.20.1600.10">
    <property type="entry name" value="Outer membrane efflux proteins (OEP)"/>
    <property type="match status" value="1"/>
</dbReference>
<dbReference type="InterPro" id="IPR010131">
    <property type="entry name" value="MdtP/NodT-like"/>
</dbReference>
<dbReference type="AlphaFoldDB" id="A9KEY4"/>
<dbReference type="Pfam" id="PF02321">
    <property type="entry name" value="OEP"/>
    <property type="match status" value="2"/>
</dbReference>
<evidence type="ECO:0000313" key="4">
    <source>
        <dbReference type="Proteomes" id="UP000008555"/>
    </source>
</evidence>
<dbReference type="EMBL" id="CP000733">
    <property type="protein sequence ID" value="ABS76940.1"/>
    <property type="molecule type" value="Genomic_DNA"/>
</dbReference>
<dbReference type="PANTHER" id="PTHR30203">
    <property type="entry name" value="OUTER MEMBRANE CATION EFFLUX PROTEIN"/>
    <property type="match status" value="1"/>
</dbReference>
<feature type="coiled-coil region" evidence="2">
    <location>
        <begin position="392"/>
        <end position="434"/>
    </location>
</feature>
<evidence type="ECO:0000313" key="3">
    <source>
        <dbReference type="EMBL" id="ABS76940.1"/>
    </source>
</evidence>
<keyword evidence="2" id="KW-0175">Coiled coil</keyword>
<proteinExistence type="inferred from homology"/>
<name>A9KEY4_COXBN</name>
<dbReference type="Proteomes" id="UP000008555">
    <property type="component" value="Chromosome"/>
</dbReference>
<dbReference type="GO" id="GO:0015562">
    <property type="term" value="F:efflux transmembrane transporter activity"/>
    <property type="evidence" value="ECO:0007669"/>
    <property type="project" value="InterPro"/>
</dbReference>
<dbReference type="HOGENOM" id="CLU_022604_1_0_6"/>
<sequence length="507" mass="55681">MKAAVYIGFFLLILFSEMGSYGNFALPAPCTTMVESHAYFHPHAPLTPLPFPRAFHQRAKHLSLSEAILLALRNNPDVISSELQRVVDKFALEVAHNEFEPQFTLGGTAGYAWRSKPTYSLNAGVSVKTPLGTVLETSYGTSFTGGPGSATITITQPLLKGAGWAYNIIDFANAVDDERVARLTFKNSIITAVDAVIKAYRTLVEDYNKLTIQRRTLLRIEQTVRQSELRVKAGKLAPSDLLQQQANLASTHLSMMQQQSSLDADYQAFLKTLGLTATAKVIIDQRIEEAIYPIPSVDAAIRLALLNNIDYQTSVIQLRAARRAVISAKNQARWQLDVVASTTIGNGNGNGGGSSISPISQGSAPITGGGGGPSLGFTLNIPINDVQAKAQIIDARIELEQAKLALEEKKEDLIRNVTNQINQLHNQYAQIKVAEHGVELQRRTLENAQLKLRFGKTTVFEVNQLQDQLLEQETDLVAQRIEFLNAITDLDNTLGITLDKWGITLRY</sequence>
<reference evidence="3 4" key="1">
    <citation type="journal article" date="2009" name="Infect. Immun.">
        <title>Comparative genomics reveal extensive transposon-mediated genomic plasticity and diversity among potential effector proteins within the genus Coxiella.</title>
        <authorList>
            <person name="Beare P.A."/>
            <person name="Unsworth N."/>
            <person name="Andoh M."/>
            <person name="Voth D.E."/>
            <person name="Omsland A."/>
            <person name="Gilk S.D."/>
            <person name="Williams K.P."/>
            <person name="Sobral B.W."/>
            <person name="Kupko J.J.III."/>
            <person name="Porcella S.F."/>
            <person name="Samuel J.E."/>
            <person name="Heinzen R.A."/>
        </authorList>
    </citation>
    <scope>NUCLEOTIDE SEQUENCE [LARGE SCALE GENOMIC DNA]</scope>
    <source>
        <strain evidence="3 4">Dugway 5J108-111</strain>
    </source>
</reference>
<accession>A9KEY4</accession>
<gene>
    <name evidence="3" type="ordered locus">CBUD_0040</name>
</gene>
<dbReference type="RefSeq" id="WP_011996373.1">
    <property type="nucleotide sequence ID" value="NC_009727.1"/>
</dbReference>
<protein>
    <submittedName>
        <fullName evidence="3">Type I secretion outer membrane protein</fullName>
    </submittedName>
</protein>
<organism evidence="3 4">
    <name type="scientific">Coxiella burnetii (strain Dugway 5J108-111)</name>
    <dbReference type="NCBI Taxonomy" id="434922"/>
    <lineage>
        <taxon>Bacteria</taxon>
        <taxon>Pseudomonadati</taxon>
        <taxon>Pseudomonadota</taxon>
        <taxon>Gammaproteobacteria</taxon>
        <taxon>Legionellales</taxon>
        <taxon>Coxiellaceae</taxon>
        <taxon>Coxiella</taxon>
    </lineage>
</organism>
<dbReference type="SUPFAM" id="SSF56954">
    <property type="entry name" value="Outer membrane efflux proteins (OEP)"/>
    <property type="match status" value="1"/>
</dbReference>
<evidence type="ECO:0000256" key="2">
    <source>
        <dbReference type="SAM" id="Coils"/>
    </source>
</evidence>
<dbReference type="KEGG" id="cbd:CBUD_0040"/>
<comment type="similarity">
    <text evidence="1">Belongs to the outer membrane factor (OMF) (TC 1.B.17) family.</text>
</comment>
<dbReference type="PANTHER" id="PTHR30203:SF30">
    <property type="entry name" value="OUTER MEMBRANE PROTEIN-RELATED"/>
    <property type="match status" value="1"/>
</dbReference>